<feature type="transmembrane region" description="Helical" evidence="6">
    <location>
        <begin position="254"/>
        <end position="273"/>
    </location>
</feature>
<comment type="subcellular location">
    <subcellularLocation>
        <location evidence="1">Membrane</location>
        <topology evidence="1">Multi-pass membrane protein</topology>
    </subcellularLocation>
</comment>
<dbReference type="PANTHER" id="PTHR12428:SF65">
    <property type="entry name" value="CYTOCHROME C OXIDASE ASSEMBLY PROTEIN COX18, MITOCHONDRIAL"/>
    <property type="match status" value="1"/>
</dbReference>
<comment type="similarity">
    <text evidence="2">Belongs to the OXA1/ALB3/YidC family.</text>
</comment>
<evidence type="ECO:0000256" key="1">
    <source>
        <dbReference type="ARBA" id="ARBA00004141"/>
    </source>
</evidence>
<keyword evidence="3 6" id="KW-0812">Transmembrane</keyword>
<dbReference type="GO" id="GO:0005743">
    <property type="term" value="C:mitochondrial inner membrane"/>
    <property type="evidence" value="ECO:0007669"/>
    <property type="project" value="TreeGrafter"/>
</dbReference>
<proteinExistence type="inferred from homology"/>
<evidence type="ECO:0000256" key="6">
    <source>
        <dbReference type="SAM" id="Phobius"/>
    </source>
</evidence>
<evidence type="ECO:0000313" key="8">
    <source>
        <dbReference type="Proteomes" id="UP000813444"/>
    </source>
</evidence>
<keyword evidence="4 6" id="KW-1133">Transmembrane helix</keyword>
<dbReference type="OrthoDB" id="2148490at2759"/>
<evidence type="ECO:0000256" key="5">
    <source>
        <dbReference type="ARBA" id="ARBA00023136"/>
    </source>
</evidence>
<keyword evidence="8" id="KW-1185">Reference proteome</keyword>
<evidence type="ECO:0000256" key="4">
    <source>
        <dbReference type="ARBA" id="ARBA00022989"/>
    </source>
</evidence>
<dbReference type="GO" id="GO:0032977">
    <property type="term" value="F:membrane insertase activity"/>
    <property type="evidence" value="ECO:0007669"/>
    <property type="project" value="InterPro"/>
</dbReference>
<comment type="caution">
    <text evidence="7">The sequence shown here is derived from an EMBL/GenBank/DDBJ whole genome shotgun (WGS) entry which is preliminary data.</text>
</comment>
<evidence type="ECO:0000256" key="2">
    <source>
        <dbReference type="ARBA" id="ARBA00009877"/>
    </source>
</evidence>
<dbReference type="InterPro" id="IPR001708">
    <property type="entry name" value="YidC/ALB3/OXA1/COX18"/>
</dbReference>
<dbReference type="Proteomes" id="UP000813444">
    <property type="component" value="Unassembled WGS sequence"/>
</dbReference>
<dbReference type="GO" id="GO:0032979">
    <property type="term" value="P:protein insertion into mitochondrial inner membrane from matrix"/>
    <property type="evidence" value="ECO:0007669"/>
    <property type="project" value="TreeGrafter"/>
</dbReference>
<protein>
    <submittedName>
        <fullName evidence="7">Uncharacterized protein</fullName>
    </submittedName>
</protein>
<reference evidence="7" key="1">
    <citation type="journal article" date="2021" name="Nat. Commun.">
        <title>Genetic determinants of endophytism in the Arabidopsis root mycobiome.</title>
        <authorList>
            <person name="Mesny F."/>
            <person name="Miyauchi S."/>
            <person name="Thiergart T."/>
            <person name="Pickel B."/>
            <person name="Atanasova L."/>
            <person name="Karlsson M."/>
            <person name="Huettel B."/>
            <person name="Barry K.W."/>
            <person name="Haridas S."/>
            <person name="Chen C."/>
            <person name="Bauer D."/>
            <person name="Andreopoulos W."/>
            <person name="Pangilinan J."/>
            <person name="LaButti K."/>
            <person name="Riley R."/>
            <person name="Lipzen A."/>
            <person name="Clum A."/>
            <person name="Drula E."/>
            <person name="Henrissat B."/>
            <person name="Kohler A."/>
            <person name="Grigoriev I.V."/>
            <person name="Martin F.M."/>
            <person name="Hacquard S."/>
        </authorList>
    </citation>
    <scope>NUCLEOTIDE SEQUENCE</scope>
    <source>
        <strain evidence="7">MPI-CAGE-CH-0235</strain>
    </source>
</reference>
<evidence type="ECO:0000256" key="3">
    <source>
        <dbReference type="ARBA" id="ARBA00022692"/>
    </source>
</evidence>
<feature type="transmembrane region" description="Helical" evidence="6">
    <location>
        <begin position="63"/>
        <end position="82"/>
    </location>
</feature>
<dbReference type="EMBL" id="JAGPNK010000006">
    <property type="protein sequence ID" value="KAH7320238.1"/>
    <property type="molecule type" value="Genomic_DNA"/>
</dbReference>
<name>A0A8K0WRK3_9HYPO</name>
<keyword evidence="5 6" id="KW-0472">Membrane</keyword>
<accession>A0A8K0WRK3</accession>
<gene>
    <name evidence="7" type="ORF">B0I35DRAFT_478500</name>
</gene>
<sequence length="334" mass="37066">MSAVFRRSTPGLLPCVRPSLSPHQVSIPRPIHPHGRRQLHLLADPVQLFASTMVWINSAGVPWYMTMPLFAVIINTTFRLPLQYYTRRVALRRAELKPLMAAWATVQSRALGSFNPGAVENLKLARQQWFFKQSGKTRSRIQKKWGVQSWKSFLNLASFVPFIFATEGARQLAGAPSGAIFRSLSGEGTAAAMDLSQPSLSQGGCLWFVDMAAADPYFILPVLASATMGYTMMHRLDVPRLRQLLFLDKSNIPRFGLFIGRVGLASTLLPLMFYDMPSAVFVFLISSISLGHFSSLGLKKVLPDNVPSPLVVPKEPKKLTFVLEPPSKPSKGER</sequence>
<dbReference type="PANTHER" id="PTHR12428">
    <property type="entry name" value="OXA1"/>
    <property type="match status" value="1"/>
</dbReference>
<dbReference type="GO" id="GO:0033617">
    <property type="term" value="P:mitochondrial respiratory chain complex IV assembly"/>
    <property type="evidence" value="ECO:0007669"/>
    <property type="project" value="TreeGrafter"/>
</dbReference>
<evidence type="ECO:0000313" key="7">
    <source>
        <dbReference type="EMBL" id="KAH7320238.1"/>
    </source>
</evidence>
<organism evidence="7 8">
    <name type="scientific">Stachybotrys elegans</name>
    <dbReference type="NCBI Taxonomy" id="80388"/>
    <lineage>
        <taxon>Eukaryota</taxon>
        <taxon>Fungi</taxon>
        <taxon>Dikarya</taxon>
        <taxon>Ascomycota</taxon>
        <taxon>Pezizomycotina</taxon>
        <taxon>Sordariomycetes</taxon>
        <taxon>Hypocreomycetidae</taxon>
        <taxon>Hypocreales</taxon>
        <taxon>Stachybotryaceae</taxon>
        <taxon>Stachybotrys</taxon>
    </lineage>
</organism>
<feature type="transmembrane region" description="Helical" evidence="6">
    <location>
        <begin position="279"/>
        <end position="298"/>
    </location>
</feature>
<dbReference type="AlphaFoldDB" id="A0A8K0WRK3"/>